<evidence type="ECO:0000256" key="1">
    <source>
        <dbReference type="SAM" id="MobiDB-lite"/>
    </source>
</evidence>
<keyword evidence="2" id="KW-0472">Membrane</keyword>
<feature type="region of interest" description="Disordered" evidence="1">
    <location>
        <begin position="177"/>
        <end position="213"/>
    </location>
</feature>
<feature type="compositionally biased region" description="Polar residues" evidence="1">
    <location>
        <begin position="369"/>
        <end position="379"/>
    </location>
</feature>
<gene>
    <name evidence="3" type="ORF">A3D59_04150</name>
</gene>
<name>A0A1G2R1V0_9BACT</name>
<dbReference type="PANTHER" id="PTHR48125">
    <property type="entry name" value="LP07818P1"/>
    <property type="match status" value="1"/>
</dbReference>
<dbReference type="EMBL" id="MHTX01000050">
    <property type="protein sequence ID" value="OHA66864.1"/>
    <property type="molecule type" value="Genomic_DNA"/>
</dbReference>
<keyword evidence="2" id="KW-0812">Transmembrane</keyword>
<accession>A0A1G2R1V0</accession>
<evidence type="ECO:0000313" key="3">
    <source>
        <dbReference type="EMBL" id="OHA66864.1"/>
    </source>
</evidence>
<feature type="region of interest" description="Disordered" evidence="1">
    <location>
        <begin position="231"/>
        <end position="262"/>
    </location>
</feature>
<reference evidence="3 4" key="1">
    <citation type="journal article" date="2016" name="Nat. Commun.">
        <title>Thousands of microbial genomes shed light on interconnected biogeochemical processes in an aquifer system.</title>
        <authorList>
            <person name="Anantharaman K."/>
            <person name="Brown C.T."/>
            <person name="Hug L.A."/>
            <person name="Sharon I."/>
            <person name="Castelle C.J."/>
            <person name="Probst A.J."/>
            <person name="Thomas B.C."/>
            <person name="Singh A."/>
            <person name="Wilkins M.J."/>
            <person name="Karaoz U."/>
            <person name="Brodie E.L."/>
            <person name="Williams K.H."/>
            <person name="Hubbard S.S."/>
            <person name="Banfield J.F."/>
        </authorList>
    </citation>
    <scope>NUCLEOTIDE SEQUENCE [LARGE SCALE GENOMIC DNA]</scope>
</reference>
<feature type="region of interest" description="Disordered" evidence="1">
    <location>
        <begin position="332"/>
        <end position="379"/>
    </location>
</feature>
<evidence type="ECO:0000313" key="4">
    <source>
        <dbReference type="Proteomes" id="UP000179258"/>
    </source>
</evidence>
<feature type="region of interest" description="Disordered" evidence="1">
    <location>
        <begin position="693"/>
        <end position="769"/>
    </location>
</feature>
<keyword evidence="2" id="KW-1133">Transmembrane helix</keyword>
<feature type="non-terminal residue" evidence="3">
    <location>
        <position position="1233"/>
    </location>
</feature>
<proteinExistence type="predicted"/>
<dbReference type="PANTHER" id="PTHR48125:SF10">
    <property type="entry name" value="OS12G0136300 PROTEIN"/>
    <property type="match status" value="1"/>
</dbReference>
<feature type="compositionally biased region" description="Low complexity" evidence="1">
    <location>
        <begin position="693"/>
        <end position="714"/>
    </location>
</feature>
<feature type="compositionally biased region" description="Low complexity" evidence="1">
    <location>
        <begin position="248"/>
        <end position="258"/>
    </location>
</feature>
<evidence type="ECO:0000256" key="2">
    <source>
        <dbReference type="SAM" id="Phobius"/>
    </source>
</evidence>
<sequence length="1233" mass="132085">MLFYDTSSPPKNKKTSKEILGLNLRKIKPRRLAVLDWRWSRLTRRWFVLIPLFLYLVIGPVPFLALRDSITALVQEQKIVNSYSTSCAGEWQNSQGAQGLPELDEGAAFDLFSEVNSAVYTGGPVNLICGGFQEEKSQTAAAKKSLGIFWGKKIIAASPASSGAAATNATNATEAINATEPSPAAESALSPESQPEAIQPEESSASASAALNATSESSGSSHIIILNPEPASAPAASDAAPEEPTDNPAASSPAVASPQNEKQIESAQILLSFAMGDKTSDFTPVSAAPAGKKTAPKSIFSKIGKLFAGRIVYAEEGSSTAAINATNTTEATNATTATEAPTEIESPVETPAAEPETSASTTETLAPAQENSSSTDSQPVTETFLQNLDTRVIVWYSLDGQEWWKLTDLNSFPTSNAINGGYLAFDAPFLKTADDIKSLQIKLEGAWSGDQQITAYLDSVWVRAAYSGEGVNTDDFSLLSKKDFKMGENAEVRVRYKKQGYVLSLFGEALGIQDYWKDLKTTFRVVDPEGNEVGVSSIGGDVREDDQYSFSVKLLRQGEMALQFSGAASFKPGKYRIFMTVEDDSGSQPFTQEFEQDFTLGVLAVNVSKSIYLPGEQAYLQMAALNDRGRTLCNAYLNLEVTAPDGKIDLFSTDFANPQAAAPEEPVAENSSPEDLLVLFGVANVAAEAALATDSAPAEPAQPAEASSTESAPQIGFAPEESAPQTEQVPVAETPAETPAATPAETPAETSPEIPAEAPTPAATETGKIEMSGACTGDSYAEKPDYFAYYQTSAAGAYQMKFSNMDTGAEITDSFEVRDYVPFDVERIGPTRIFPPSTYKVTLKVKANEDFSGDITERVPGDFVIKEISPDLSSAVEHREQFSVLVDPRTREIGWQANLKQNDSVELSYKFRAPNVSPYLYLLGPLRFESRSFFAGIMEKAKDFIGDILQKPVDAIRGLANTENSSLYSDFVQNRGKPNTENSSLYSDSGGNPENQQEIQFTEVFREARQWSIAADATLTLYPNATGTYRVWPTIVATTTAWGATSDLSDTTYIQSASSSTATETEAMQDFSGLAGSSINSVTINTRCCAANGGGAGEKGAVILYTNGAGYQYDDQTISRCDTWETNTSGALTANPQSGNPWTIAEVDAMETGKKPTSVGAAEAIRCSEFEAVVDYTIPPEGPPSVWDYSADTPDPLAQGAALTFSVGWQDTEAGGSWTQATANAQWGARYDH</sequence>
<dbReference type="Proteomes" id="UP000179258">
    <property type="component" value="Unassembled WGS sequence"/>
</dbReference>
<feature type="compositionally biased region" description="Low complexity" evidence="1">
    <location>
        <begin position="332"/>
        <end position="368"/>
    </location>
</feature>
<feature type="compositionally biased region" description="Low complexity" evidence="1">
    <location>
        <begin position="732"/>
        <end position="766"/>
    </location>
</feature>
<protein>
    <submittedName>
        <fullName evidence="3">Uncharacterized protein</fullName>
    </submittedName>
</protein>
<feature type="transmembrane region" description="Helical" evidence="2">
    <location>
        <begin position="46"/>
        <end position="66"/>
    </location>
</feature>
<feature type="region of interest" description="Disordered" evidence="1">
    <location>
        <begin position="970"/>
        <end position="994"/>
    </location>
</feature>
<comment type="caution">
    <text evidence="3">The sequence shown here is derived from an EMBL/GenBank/DDBJ whole genome shotgun (WGS) entry which is preliminary data.</text>
</comment>
<organism evidence="3 4">
    <name type="scientific">Candidatus Wildermuthbacteria bacterium RIFCSPHIGHO2_02_FULL_47_17</name>
    <dbReference type="NCBI Taxonomy" id="1802452"/>
    <lineage>
        <taxon>Bacteria</taxon>
        <taxon>Candidatus Wildermuthiibacteriota</taxon>
    </lineage>
</organism>
<dbReference type="AlphaFoldDB" id="A0A1G2R1V0"/>